<sequence length="121" mass="13718">MGQCASKRAASKQREFNKSIKELSSKKVWMMVKIEEFEALQNSASESQKDIDKMRKQFLCQSTLLKEIIDDMLKLQNNENEELKQRIQKLETAFAASASSLAQSSSTLAVTTVAENNKHFV</sequence>
<reference evidence="2" key="1">
    <citation type="journal article" date="2020" name="Nature">
        <title>Giant virus diversity and host interactions through global metagenomics.</title>
        <authorList>
            <person name="Schulz F."/>
            <person name="Roux S."/>
            <person name="Paez-Espino D."/>
            <person name="Jungbluth S."/>
            <person name="Walsh D.A."/>
            <person name="Denef V.J."/>
            <person name="McMahon K.D."/>
            <person name="Konstantinidis K.T."/>
            <person name="Eloe-Fadrosh E.A."/>
            <person name="Kyrpides N.C."/>
            <person name="Woyke T."/>
        </authorList>
    </citation>
    <scope>NUCLEOTIDE SEQUENCE</scope>
    <source>
        <strain evidence="2">GVMAG-M-3300009163-63</strain>
    </source>
</reference>
<evidence type="ECO:0000313" key="2">
    <source>
        <dbReference type="EMBL" id="QHT34556.1"/>
    </source>
</evidence>
<organism evidence="2">
    <name type="scientific">viral metagenome</name>
    <dbReference type="NCBI Taxonomy" id="1070528"/>
    <lineage>
        <taxon>unclassified sequences</taxon>
        <taxon>metagenomes</taxon>
        <taxon>organismal metagenomes</taxon>
    </lineage>
</organism>
<feature type="coiled-coil region" evidence="1">
    <location>
        <begin position="37"/>
        <end position="93"/>
    </location>
</feature>
<name>A0A6C0EZC7_9ZZZZ</name>
<protein>
    <submittedName>
        <fullName evidence="2">Uncharacterized protein</fullName>
    </submittedName>
</protein>
<dbReference type="EMBL" id="MN739002">
    <property type="protein sequence ID" value="QHT34556.1"/>
    <property type="molecule type" value="Genomic_DNA"/>
</dbReference>
<accession>A0A6C0EZC7</accession>
<proteinExistence type="predicted"/>
<keyword evidence="1" id="KW-0175">Coiled coil</keyword>
<dbReference type="AlphaFoldDB" id="A0A6C0EZC7"/>
<evidence type="ECO:0000256" key="1">
    <source>
        <dbReference type="SAM" id="Coils"/>
    </source>
</evidence>